<evidence type="ECO:0000313" key="4">
    <source>
        <dbReference type="Proteomes" id="UP000796761"/>
    </source>
</evidence>
<organism evidence="3 4">
    <name type="scientific">Zosterops borbonicus</name>
    <dbReference type="NCBI Taxonomy" id="364589"/>
    <lineage>
        <taxon>Eukaryota</taxon>
        <taxon>Metazoa</taxon>
        <taxon>Chordata</taxon>
        <taxon>Craniata</taxon>
        <taxon>Vertebrata</taxon>
        <taxon>Euteleostomi</taxon>
        <taxon>Archelosauria</taxon>
        <taxon>Archosauria</taxon>
        <taxon>Dinosauria</taxon>
        <taxon>Saurischia</taxon>
        <taxon>Theropoda</taxon>
        <taxon>Coelurosauria</taxon>
        <taxon>Aves</taxon>
        <taxon>Neognathae</taxon>
        <taxon>Neoaves</taxon>
        <taxon>Telluraves</taxon>
        <taxon>Australaves</taxon>
        <taxon>Passeriformes</taxon>
        <taxon>Sylvioidea</taxon>
        <taxon>Zosteropidae</taxon>
        <taxon>Zosterops</taxon>
    </lineage>
</organism>
<evidence type="ECO:0000313" key="3">
    <source>
        <dbReference type="EMBL" id="TRZ13020.1"/>
    </source>
</evidence>
<feature type="signal peptide" evidence="2">
    <location>
        <begin position="1"/>
        <end position="18"/>
    </location>
</feature>
<feature type="coiled-coil region" evidence="1">
    <location>
        <begin position="41"/>
        <end position="68"/>
    </location>
</feature>
<keyword evidence="2" id="KW-0732">Signal</keyword>
<keyword evidence="4" id="KW-1185">Reference proteome</keyword>
<reference evidence="3" key="1">
    <citation type="submission" date="2019-04" db="EMBL/GenBank/DDBJ databases">
        <title>Genome assembly of Zosterops borbonicus 15179.</title>
        <authorList>
            <person name="Leroy T."/>
            <person name="Anselmetti Y."/>
            <person name="Tilak M.-K."/>
            <person name="Nabholz B."/>
        </authorList>
    </citation>
    <scope>NUCLEOTIDE SEQUENCE</scope>
    <source>
        <strain evidence="3">HGM_15179</strain>
        <tissue evidence="3">Muscle</tissue>
    </source>
</reference>
<keyword evidence="1" id="KW-0175">Coiled coil</keyword>
<sequence>MALGIFLVLLLLLAAVDVKQLNFSSDEKGIVREKEKGEEILQRLKEQEASLRLLYSRLKKEIADLEAKQEALTRPTLALERKIQQIRQCIHKVLFLAAIMMLSLWE</sequence>
<dbReference type="OrthoDB" id="10442193at2759"/>
<accession>A0A8K1G6X0</accession>
<dbReference type="Proteomes" id="UP000796761">
    <property type="component" value="Unassembled WGS sequence"/>
</dbReference>
<proteinExistence type="predicted"/>
<evidence type="ECO:0000256" key="2">
    <source>
        <dbReference type="SAM" id="SignalP"/>
    </source>
</evidence>
<feature type="chain" id="PRO_5035470623" evidence="2">
    <location>
        <begin position="19"/>
        <end position="106"/>
    </location>
</feature>
<dbReference type="AlphaFoldDB" id="A0A8K1G6X0"/>
<comment type="caution">
    <text evidence="3">The sequence shown here is derived from an EMBL/GenBank/DDBJ whole genome shotgun (WGS) entry which is preliminary data.</text>
</comment>
<gene>
    <name evidence="3" type="ORF">HGM15179_014089</name>
</gene>
<protein>
    <submittedName>
        <fullName evidence="3">Uncharacterized protein</fullName>
    </submittedName>
</protein>
<evidence type="ECO:0000256" key="1">
    <source>
        <dbReference type="SAM" id="Coils"/>
    </source>
</evidence>
<dbReference type="EMBL" id="SWJQ01000547">
    <property type="protein sequence ID" value="TRZ13020.1"/>
    <property type="molecule type" value="Genomic_DNA"/>
</dbReference>
<name>A0A8K1G6X0_9PASS</name>